<keyword evidence="2" id="KW-1185">Reference proteome</keyword>
<gene>
    <name evidence="1" type="ORF">CRG98_049763</name>
</gene>
<name>A0A2I0H210_PUNGR</name>
<proteinExistence type="predicted"/>
<organism evidence="1 2">
    <name type="scientific">Punica granatum</name>
    <name type="common">Pomegranate</name>
    <dbReference type="NCBI Taxonomy" id="22663"/>
    <lineage>
        <taxon>Eukaryota</taxon>
        <taxon>Viridiplantae</taxon>
        <taxon>Streptophyta</taxon>
        <taxon>Embryophyta</taxon>
        <taxon>Tracheophyta</taxon>
        <taxon>Spermatophyta</taxon>
        <taxon>Magnoliopsida</taxon>
        <taxon>eudicotyledons</taxon>
        <taxon>Gunneridae</taxon>
        <taxon>Pentapetalae</taxon>
        <taxon>rosids</taxon>
        <taxon>malvids</taxon>
        <taxon>Myrtales</taxon>
        <taxon>Lythraceae</taxon>
        <taxon>Punica</taxon>
    </lineage>
</organism>
<evidence type="ECO:0000313" key="1">
    <source>
        <dbReference type="EMBL" id="PKH94100.1"/>
    </source>
</evidence>
<evidence type="ECO:0000313" key="2">
    <source>
        <dbReference type="Proteomes" id="UP000233551"/>
    </source>
</evidence>
<protein>
    <recommendedName>
        <fullName evidence="3">UspA domain-containing protein</fullName>
    </recommendedName>
</protein>
<evidence type="ECO:0008006" key="3">
    <source>
        <dbReference type="Google" id="ProtNLM"/>
    </source>
</evidence>
<dbReference type="AlphaFoldDB" id="A0A2I0H210"/>
<comment type="caution">
    <text evidence="1">The sequence shown here is derived from an EMBL/GenBank/DDBJ whole genome shotgun (WGS) entry which is preliminary data.</text>
</comment>
<dbReference type="PANTHER" id="PTHR47125">
    <property type="entry name" value="ADENINE NUCLEOTIDE ALPHA HYDROLASES-LIKE SUPERFAMILY PROTEIN"/>
    <property type="match status" value="1"/>
</dbReference>
<dbReference type="Proteomes" id="UP000233551">
    <property type="component" value="Unassembled WGS sequence"/>
</dbReference>
<sequence>MVVADRSSRSKHAMIWALTHITNKGDLLILLHVMPLGSGTTSSTNSDSSSSSSPYLANSLIKSMEPADSMKFYSKIGRFNGFDGSNLQLVLIGRSDQTWCQFPIQPIKSVCPVRF</sequence>
<dbReference type="PANTHER" id="PTHR47125:SF2">
    <property type="entry name" value="ADENINE NUCLEOTIDE ALPHA HYDROLASES-LIKE SUPERFAMILY PROTEIN"/>
    <property type="match status" value="1"/>
</dbReference>
<accession>A0A2I0H210</accession>
<dbReference type="EMBL" id="PGOL01042640">
    <property type="protein sequence ID" value="PKH94100.1"/>
    <property type="molecule type" value="Genomic_DNA"/>
</dbReference>
<dbReference type="STRING" id="22663.A0A2I0H210"/>
<reference evidence="1 2" key="1">
    <citation type="submission" date="2017-11" db="EMBL/GenBank/DDBJ databases">
        <title>De-novo sequencing of pomegranate (Punica granatum L.) genome.</title>
        <authorList>
            <person name="Akparov Z."/>
            <person name="Amiraslanov A."/>
            <person name="Hajiyeva S."/>
            <person name="Abbasov M."/>
            <person name="Kaur K."/>
            <person name="Hamwieh A."/>
            <person name="Solovyev V."/>
            <person name="Salamov A."/>
            <person name="Braich B."/>
            <person name="Kosarev P."/>
            <person name="Mahmoud A."/>
            <person name="Hajiyev E."/>
            <person name="Babayeva S."/>
            <person name="Izzatullayeva V."/>
            <person name="Mammadov A."/>
            <person name="Mammadov A."/>
            <person name="Sharifova S."/>
            <person name="Ojaghi J."/>
            <person name="Eynullazada K."/>
            <person name="Bayramov B."/>
            <person name="Abdulazimova A."/>
            <person name="Shahmuradov I."/>
        </authorList>
    </citation>
    <scope>NUCLEOTIDE SEQUENCE [LARGE SCALE GENOMIC DNA]</scope>
    <source>
        <strain evidence="2">cv. AG2017</strain>
        <tissue evidence="1">Leaf</tissue>
    </source>
</reference>